<feature type="transmembrane region" description="Helical" evidence="6">
    <location>
        <begin position="47"/>
        <end position="67"/>
    </location>
</feature>
<keyword evidence="2" id="KW-1003">Cell membrane</keyword>
<feature type="transmembrane region" description="Helical" evidence="6">
    <location>
        <begin position="290"/>
        <end position="309"/>
    </location>
</feature>
<feature type="transmembrane region" description="Helical" evidence="6">
    <location>
        <begin position="210"/>
        <end position="229"/>
    </location>
</feature>
<feature type="transmembrane region" description="Helical" evidence="6">
    <location>
        <begin position="88"/>
        <end position="108"/>
    </location>
</feature>
<organism evidence="7 8">
    <name type="scientific">Candidatus Falkowbacteria bacterium RIFOXYC2_FULL_36_12</name>
    <dbReference type="NCBI Taxonomy" id="1798002"/>
    <lineage>
        <taxon>Bacteria</taxon>
        <taxon>Candidatus Falkowiibacteriota</taxon>
    </lineage>
</organism>
<dbReference type="GO" id="GO:0005886">
    <property type="term" value="C:plasma membrane"/>
    <property type="evidence" value="ECO:0007669"/>
    <property type="project" value="UniProtKB-SubCell"/>
</dbReference>
<evidence type="ECO:0000256" key="6">
    <source>
        <dbReference type="SAM" id="Phobius"/>
    </source>
</evidence>
<feature type="transmembrane region" description="Helical" evidence="6">
    <location>
        <begin position="329"/>
        <end position="349"/>
    </location>
</feature>
<feature type="transmembrane region" description="Helical" evidence="6">
    <location>
        <begin position="442"/>
        <end position="460"/>
    </location>
</feature>
<feature type="transmembrane region" description="Helical" evidence="6">
    <location>
        <begin position="256"/>
        <end position="278"/>
    </location>
</feature>
<feature type="transmembrane region" description="Helical" evidence="6">
    <location>
        <begin position="146"/>
        <end position="164"/>
    </location>
</feature>
<dbReference type="AlphaFoldDB" id="A0A1F5SYH8"/>
<evidence type="ECO:0000313" key="8">
    <source>
        <dbReference type="Proteomes" id="UP000179001"/>
    </source>
</evidence>
<feature type="transmembrane region" description="Helical" evidence="6">
    <location>
        <begin position="170"/>
        <end position="189"/>
    </location>
</feature>
<proteinExistence type="predicted"/>
<feature type="transmembrane region" description="Helical" evidence="6">
    <location>
        <begin position="12"/>
        <end position="35"/>
    </location>
</feature>
<keyword evidence="3 6" id="KW-0812">Transmembrane</keyword>
<keyword evidence="4 6" id="KW-1133">Transmembrane helix</keyword>
<sequence length="478" mass="53603">MTKQTIAKNTTYLTLAYIGQKILAFVYFVLIARFIGVEDLGKYTFALSFTTMFAVFIDFGLSSALIRESAKSFDKTSKYLSSILTSKSILAILSYLVVILVINLMGYPPITKNLVYLSGLLMMLDSFTLSFWGVFRGGQNLKYEAFSIVISQVVVVLSGAYVLLTHQSLMFLMLPLLAGGLFNFVYSSIMVRRKLNVRYCWKFDPEILKFLFKIALPFALIAIFSRIYGNIDSVLLSYLKGDAAVGFYQTAMKVPFALQFIPSAFAAAIFPAFSYYFVHDKAKLKFSFDKAMLLLTIFVVPISFGLLSLSDEVIPMLFGQQFINSVLTLKILVFGLIFVFLNFPLGALLNGCDKQVTNTKLVGLVMALNIILNLIFIPQYSYIGAAAVFLVCHALLFLISLFVARKIIPYSRRNLILVFAKTILSAVIMTIAVLYLKQSMNLVLVMVIGAIIYIGVLYLVKGFSRQDMTYLKQSMLRK</sequence>
<evidence type="ECO:0000256" key="1">
    <source>
        <dbReference type="ARBA" id="ARBA00004651"/>
    </source>
</evidence>
<name>A0A1F5SYH8_9BACT</name>
<gene>
    <name evidence="7" type="ORF">A2478_04465</name>
</gene>
<evidence type="ECO:0000256" key="2">
    <source>
        <dbReference type="ARBA" id="ARBA00022475"/>
    </source>
</evidence>
<comment type="subcellular location">
    <subcellularLocation>
        <location evidence="1">Cell membrane</location>
        <topology evidence="1">Multi-pass membrane protein</topology>
    </subcellularLocation>
</comment>
<protein>
    <submittedName>
        <fullName evidence="7">Uncharacterized protein</fullName>
    </submittedName>
</protein>
<dbReference type="Pfam" id="PF01943">
    <property type="entry name" value="Polysacc_synt"/>
    <property type="match status" value="1"/>
</dbReference>
<dbReference type="PANTHER" id="PTHR30250:SF11">
    <property type="entry name" value="O-ANTIGEN TRANSPORTER-RELATED"/>
    <property type="match status" value="1"/>
</dbReference>
<feature type="transmembrane region" description="Helical" evidence="6">
    <location>
        <begin position="383"/>
        <end position="403"/>
    </location>
</feature>
<dbReference type="InterPro" id="IPR002797">
    <property type="entry name" value="Polysacc_synth"/>
</dbReference>
<feature type="transmembrane region" description="Helical" evidence="6">
    <location>
        <begin position="361"/>
        <end position="377"/>
    </location>
</feature>
<keyword evidence="5 6" id="KW-0472">Membrane</keyword>
<dbReference type="Proteomes" id="UP000179001">
    <property type="component" value="Unassembled WGS sequence"/>
</dbReference>
<evidence type="ECO:0000256" key="4">
    <source>
        <dbReference type="ARBA" id="ARBA00022989"/>
    </source>
</evidence>
<evidence type="ECO:0000256" key="5">
    <source>
        <dbReference type="ARBA" id="ARBA00023136"/>
    </source>
</evidence>
<dbReference type="InterPro" id="IPR050833">
    <property type="entry name" value="Poly_Biosynth_Transport"/>
</dbReference>
<evidence type="ECO:0000256" key="3">
    <source>
        <dbReference type="ARBA" id="ARBA00022692"/>
    </source>
</evidence>
<dbReference type="EMBL" id="MFGJ01000007">
    <property type="protein sequence ID" value="OGF31712.1"/>
    <property type="molecule type" value="Genomic_DNA"/>
</dbReference>
<evidence type="ECO:0000313" key="7">
    <source>
        <dbReference type="EMBL" id="OGF31712.1"/>
    </source>
</evidence>
<feature type="transmembrane region" description="Helical" evidence="6">
    <location>
        <begin position="114"/>
        <end position="134"/>
    </location>
</feature>
<dbReference type="PANTHER" id="PTHR30250">
    <property type="entry name" value="PST FAMILY PREDICTED COLANIC ACID TRANSPORTER"/>
    <property type="match status" value="1"/>
</dbReference>
<dbReference type="CDD" id="cd13128">
    <property type="entry name" value="MATE_Wzx_like"/>
    <property type="match status" value="1"/>
</dbReference>
<dbReference type="STRING" id="1798002.A2478_04465"/>
<comment type="caution">
    <text evidence="7">The sequence shown here is derived from an EMBL/GenBank/DDBJ whole genome shotgun (WGS) entry which is preliminary data.</text>
</comment>
<feature type="transmembrane region" description="Helical" evidence="6">
    <location>
        <begin position="415"/>
        <end position="436"/>
    </location>
</feature>
<accession>A0A1F5SYH8</accession>
<reference evidence="7 8" key="1">
    <citation type="journal article" date="2016" name="Nat. Commun.">
        <title>Thousands of microbial genomes shed light on interconnected biogeochemical processes in an aquifer system.</title>
        <authorList>
            <person name="Anantharaman K."/>
            <person name="Brown C.T."/>
            <person name="Hug L.A."/>
            <person name="Sharon I."/>
            <person name="Castelle C.J."/>
            <person name="Probst A.J."/>
            <person name="Thomas B.C."/>
            <person name="Singh A."/>
            <person name="Wilkins M.J."/>
            <person name="Karaoz U."/>
            <person name="Brodie E.L."/>
            <person name="Williams K.H."/>
            <person name="Hubbard S.S."/>
            <person name="Banfield J.F."/>
        </authorList>
    </citation>
    <scope>NUCLEOTIDE SEQUENCE [LARGE SCALE GENOMIC DNA]</scope>
</reference>